<organism evidence="3 4">
    <name type="scientific">Dipteronia sinensis</name>
    <dbReference type="NCBI Taxonomy" id="43782"/>
    <lineage>
        <taxon>Eukaryota</taxon>
        <taxon>Viridiplantae</taxon>
        <taxon>Streptophyta</taxon>
        <taxon>Embryophyta</taxon>
        <taxon>Tracheophyta</taxon>
        <taxon>Spermatophyta</taxon>
        <taxon>Magnoliopsida</taxon>
        <taxon>eudicotyledons</taxon>
        <taxon>Gunneridae</taxon>
        <taxon>Pentapetalae</taxon>
        <taxon>rosids</taxon>
        <taxon>malvids</taxon>
        <taxon>Sapindales</taxon>
        <taxon>Sapindaceae</taxon>
        <taxon>Hippocastanoideae</taxon>
        <taxon>Acereae</taxon>
        <taxon>Dipteronia</taxon>
    </lineage>
</organism>
<dbReference type="SUPFAM" id="SSF55287">
    <property type="entry name" value="RPB5-like RNA polymerase subunit"/>
    <property type="match status" value="1"/>
</dbReference>
<dbReference type="InterPro" id="IPR035913">
    <property type="entry name" value="RPB5-like_sf"/>
</dbReference>
<dbReference type="GO" id="GO:0042797">
    <property type="term" value="P:tRNA transcription by RNA polymerase III"/>
    <property type="evidence" value="ECO:0007669"/>
    <property type="project" value="TreeGrafter"/>
</dbReference>
<dbReference type="GO" id="GO:0005666">
    <property type="term" value="C:RNA polymerase III complex"/>
    <property type="evidence" value="ECO:0007669"/>
    <property type="project" value="TreeGrafter"/>
</dbReference>
<dbReference type="GO" id="GO:0006362">
    <property type="term" value="P:transcription elongation by RNA polymerase I"/>
    <property type="evidence" value="ECO:0007669"/>
    <property type="project" value="TreeGrafter"/>
</dbReference>
<proteinExistence type="predicted"/>
<name>A0AAE0DQG1_9ROSI</name>
<evidence type="ECO:0000259" key="2">
    <source>
        <dbReference type="Pfam" id="PF01191"/>
    </source>
</evidence>
<dbReference type="GO" id="GO:0003899">
    <property type="term" value="F:DNA-directed RNA polymerase activity"/>
    <property type="evidence" value="ECO:0007669"/>
    <property type="project" value="InterPro"/>
</dbReference>
<dbReference type="PANTHER" id="PTHR10535:SF0">
    <property type="entry name" value="DNA-DIRECTED RNA POLYMERASES I, II, AND III SUBUNIT RPABC1"/>
    <property type="match status" value="1"/>
</dbReference>
<dbReference type="GO" id="GO:0005736">
    <property type="term" value="C:RNA polymerase I complex"/>
    <property type="evidence" value="ECO:0007669"/>
    <property type="project" value="TreeGrafter"/>
</dbReference>
<dbReference type="InterPro" id="IPR014381">
    <property type="entry name" value="Arch_Rpo5/euc_Rpb5"/>
</dbReference>
<comment type="caution">
    <text evidence="3">The sequence shown here is derived from an EMBL/GenBank/DDBJ whole genome shotgun (WGS) entry which is preliminary data.</text>
</comment>
<accession>A0AAE0DQG1</accession>
<evidence type="ECO:0000313" key="4">
    <source>
        <dbReference type="Proteomes" id="UP001281410"/>
    </source>
</evidence>
<reference evidence="3" key="1">
    <citation type="journal article" date="2023" name="Plant J.">
        <title>Genome sequences and population genomics provide insights into the demographic history, inbreeding, and mutation load of two 'living fossil' tree species of Dipteronia.</title>
        <authorList>
            <person name="Feng Y."/>
            <person name="Comes H.P."/>
            <person name="Chen J."/>
            <person name="Zhu S."/>
            <person name="Lu R."/>
            <person name="Zhang X."/>
            <person name="Li P."/>
            <person name="Qiu J."/>
            <person name="Olsen K.M."/>
            <person name="Qiu Y."/>
        </authorList>
    </citation>
    <scope>NUCLEOTIDE SEQUENCE</scope>
    <source>
        <strain evidence="3">NBL</strain>
    </source>
</reference>
<protein>
    <recommendedName>
        <fullName evidence="2">RNA polymerase subunit H/Rpb5 C-terminal domain-containing protein</fullName>
    </recommendedName>
</protein>
<dbReference type="Proteomes" id="UP001281410">
    <property type="component" value="Unassembled WGS sequence"/>
</dbReference>
<keyword evidence="4" id="KW-1185">Reference proteome</keyword>
<gene>
    <name evidence="3" type="ORF">Dsin_029957</name>
</gene>
<sequence>MFNIKEHVLVREHQVLTNDEKKTLLKRVKVRETQEFPRIQVCDPIARNYGVVKIIHPDVVCAWEDDVCSG</sequence>
<keyword evidence="1" id="KW-0804">Transcription</keyword>
<evidence type="ECO:0000313" key="3">
    <source>
        <dbReference type="EMBL" id="KAK3182671.1"/>
    </source>
</evidence>
<dbReference type="Gene3D" id="3.90.940.20">
    <property type="entry name" value="RPB5-like RNA polymerase subunit"/>
    <property type="match status" value="1"/>
</dbReference>
<dbReference type="InterPro" id="IPR000783">
    <property type="entry name" value="RNA_pol_subH/Rpb5_C"/>
</dbReference>
<dbReference type="EMBL" id="JANJYJ010000010">
    <property type="protein sequence ID" value="KAK3182671.1"/>
    <property type="molecule type" value="Genomic_DNA"/>
</dbReference>
<evidence type="ECO:0000256" key="1">
    <source>
        <dbReference type="ARBA" id="ARBA00023163"/>
    </source>
</evidence>
<dbReference type="PANTHER" id="PTHR10535">
    <property type="entry name" value="DNA-DIRECTED RNA POLYMERASES I, II, AND III SUBUNIT RPABC1"/>
    <property type="match status" value="1"/>
</dbReference>
<feature type="domain" description="RNA polymerase subunit H/Rpb5 C-terminal" evidence="2">
    <location>
        <begin position="2"/>
        <end position="51"/>
    </location>
</feature>
<dbReference type="GO" id="GO:0005665">
    <property type="term" value="C:RNA polymerase II, core complex"/>
    <property type="evidence" value="ECO:0007669"/>
    <property type="project" value="TreeGrafter"/>
</dbReference>
<dbReference type="GO" id="GO:0003677">
    <property type="term" value="F:DNA binding"/>
    <property type="evidence" value="ECO:0007669"/>
    <property type="project" value="InterPro"/>
</dbReference>
<dbReference type="GO" id="GO:0006366">
    <property type="term" value="P:transcription by RNA polymerase II"/>
    <property type="evidence" value="ECO:0007669"/>
    <property type="project" value="TreeGrafter"/>
</dbReference>
<dbReference type="Pfam" id="PF01191">
    <property type="entry name" value="RNA_pol_Rpb5_C"/>
    <property type="match status" value="1"/>
</dbReference>
<dbReference type="AlphaFoldDB" id="A0AAE0DQG1"/>